<dbReference type="Pfam" id="PF06985">
    <property type="entry name" value="HET"/>
    <property type="match status" value="1"/>
</dbReference>
<sequence>MSRWHHPSCDIPSVFVQAGLPYCKSCGESPDINKLIADQADVKPPWTIPPDEKPGELRLRWPASVIGNSLTEIRNETPATITNEQLNGLNSIHASSFTHPVYKRRLSDTEFRILNISPSLDERCPIHAVLGDYQIDSCPEYETVSYCWGGEDGDTRQNRPIFIGDYWDVLLQTRNCWSMVQYIRLESQNRLIWVDAICINQCDHLEKETQVPLMGQIYWRCLRTIIYLGEEVVKPKGLFPTKGRLYPKRHDFTEFEDLIPKSLMSREQLFELHYFQRVWVIQEVILSPLVVIPAHGYEFRVRAGTNLPPWKTRPDDISHPWMDYACKGSVYESLSSLLQQTRSSVATDPRDKVYGILGLGLQVEEFIPDYSISRLHTYIGTILHLVFVEQCFKILTAAGGQQSDLKFPS</sequence>
<evidence type="ECO:0000313" key="3">
    <source>
        <dbReference type="Proteomes" id="UP000245910"/>
    </source>
</evidence>
<dbReference type="InterPro" id="IPR010730">
    <property type="entry name" value="HET"/>
</dbReference>
<dbReference type="OrthoDB" id="2157530at2759"/>
<dbReference type="AlphaFoldDB" id="A0A2L2U1U2"/>
<dbReference type="InterPro" id="IPR052895">
    <property type="entry name" value="HetReg/Transcr_Mod"/>
</dbReference>
<accession>A0A2L2U1U2</accession>
<evidence type="ECO:0000313" key="2">
    <source>
        <dbReference type="EMBL" id="CEI68165.1"/>
    </source>
</evidence>
<organism evidence="2 3">
    <name type="scientific">Fusarium venenatum</name>
    <dbReference type="NCBI Taxonomy" id="56646"/>
    <lineage>
        <taxon>Eukaryota</taxon>
        <taxon>Fungi</taxon>
        <taxon>Dikarya</taxon>
        <taxon>Ascomycota</taxon>
        <taxon>Pezizomycotina</taxon>
        <taxon>Sordariomycetes</taxon>
        <taxon>Hypocreomycetidae</taxon>
        <taxon>Hypocreales</taxon>
        <taxon>Nectriaceae</taxon>
        <taxon>Fusarium</taxon>
    </lineage>
</organism>
<proteinExistence type="predicted"/>
<evidence type="ECO:0000259" key="1">
    <source>
        <dbReference type="Pfam" id="PF06985"/>
    </source>
</evidence>
<dbReference type="Proteomes" id="UP000245910">
    <property type="component" value="Chromosome III"/>
</dbReference>
<keyword evidence="3" id="KW-1185">Reference proteome</keyword>
<reference evidence="3" key="1">
    <citation type="submission" date="2014-10" db="EMBL/GenBank/DDBJ databases">
        <authorList>
            <person name="King R."/>
        </authorList>
    </citation>
    <scope>NUCLEOTIDE SEQUENCE [LARGE SCALE GENOMIC DNA]</scope>
    <source>
        <strain evidence="3">A3/5</strain>
    </source>
</reference>
<dbReference type="PANTHER" id="PTHR24148">
    <property type="entry name" value="ANKYRIN REPEAT DOMAIN-CONTAINING PROTEIN 39 HOMOLOG-RELATED"/>
    <property type="match status" value="1"/>
</dbReference>
<dbReference type="EMBL" id="LN649231">
    <property type="protein sequence ID" value="CEI68165.1"/>
    <property type="molecule type" value="Genomic_DNA"/>
</dbReference>
<dbReference type="PANTHER" id="PTHR24148:SF81">
    <property type="entry name" value="HETEROKARYON INCOMPATIBILITY DOMAIN-CONTAINING PROTEIN"/>
    <property type="match status" value="1"/>
</dbReference>
<name>A0A2L2U1U2_9HYPO</name>
<protein>
    <recommendedName>
        <fullName evidence="1">Heterokaryon incompatibility domain-containing protein</fullName>
    </recommendedName>
</protein>
<feature type="domain" description="Heterokaryon incompatibility" evidence="1">
    <location>
        <begin position="141"/>
        <end position="283"/>
    </location>
</feature>